<sequence>MKNLVKVKAITSLVLIGLFIVIFVSSIGLSIAPSGKIARVTGWEFIGFSKQLLSTIHTWFGYILGALIVFHFVLNYKLFACEIRNLFRGENKNFSLK</sequence>
<feature type="transmembrane region" description="Helical" evidence="1">
    <location>
        <begin position="52"/>
        <end position="74"/>
    </location>
</feature>
<evidence type="ECO:0000313" key="4">
    <source>
        <dbReference type="Proteomes" id="UP000242592"/>
    </source>
</evidence>
<dbReference type="Proteomes" id="UP000242592">
    <property type="component" value="Unassembled WGS sequence"/>
</dbReference>
<keyword evidence="1" id="KW-1133">Transmembrane helix</keyword>
<keyword evidence="1" id="KW-0472">Membrane</keyword>
<evidence type="ECO:0000256" key="1">
    <source>
        <dbReference type="SAM" id="Phobius"/>
    </source>
</evidence>
<evidence type="ECO:0000259" key="2">
    <source>
        <dbReference type="Pfam" id="PF14358"/>
    </source>
</evidence>
<dbReference type="AlphaFoldDB" id="A0A1M5U792"/>
<dbReference type="Pfam" id="PF14358">
    <property type="entry name" value="DUF4405"/>
    <property type="match status" value="1"/>
</dbReference>
<name>A0A1M5U792_9BACT</name>
<dbReference type="STRING" id="1123380.SAMN02745199_1660"/>
<dbReference type="EMBL" id="FQXN01000008">
    <property type="protein sequence ID" value="SHH58780.1"/>
    <property type="molecule type" value="Genomic_DNA"/>
</dbReference>
<dbReference type="RefSeq" id="WP_073074048.1">
    <property type="nucleotide sequence ID" value="NZ_FQXN01000008.1"/>
</dbReference>
<keyword evidence="1" id="KW-0812">Transmembrane</keyword>
<organism evidence="3 4">
    <name type="scientific">Thermosipho atlanticus DSM 15807</name>
    <dbReference type="NCBI Taxonomy" id="1123380"/>
    <lineage>
        <taxon>Bacteria</taxon>
        <taxon>Thermotogati</taxon>
        <taxon>Thermotogota</taxon>
        <taxon>Thermotogae</taxon>
        <taxon>Thermotogales</taxon>
        <taxon>Fervidobacteriaceae</taxon>
        <taxon>Thermosipho</taxon>
    </lineage>
</organism>
<feature type="transmembrane region" description="Helical" evidence="1">
    <location>
        <begin position="12"/>
        <end position="32"/>
    </location>
</feature>
<accession>A0A1M5U792</accession>
<dbReference type="InterPro" id="IPR025517">
    <property type="entry name" value="DUF4405"/>
</dbReference>
<protein>
    <recommendedName>
        <fullName evidence="2">Flavinylation-associated cytochrome domain-containing protein</fullName>
    </recommendedName>
</protein>
<dbReference type="OrthoDB" id="9793491at2"/>
<reference evidence="4" key="1">
    <citation type="submission" date="2016-11" db="EMBL/GenBank/DDBJ databases">
        <authorList>
            <person name="Varghese N."/>
            <person name="Submissions S."/>
        </authorList>
    </citation>
    <scope>NUCLEOTIDE SEQUENCE [LARGE SCALE GENOMIC DNA]</scope>
    <source>
        <strain evidence="4">DSM 15807</strain>
    </source>
</reference>
<proteinExistence type="predicted"/>
<keyword evidence="4" id="KW-1185">Reference proteome</keyword>
<gene>
    <name evidence="3" type="ORF">SAMN02745199_1660</name>
</gene>
<feature type="domain" description="Flavinylation-associated cytochrome" evidence="2">
    <location>
        <begin position="10"/>
        <end position="76"/>
    </location>
</feature>
<evidence type="ECO:0000313" key="3">
    <source>
        <dbReference type="EMBL" id="SHH58780.1"/>
    </source>
</evidence>